<keyword evidence="1" id="KW-0677">Repeat</keyword>
<dbReference type="EMBL" id="CP038804">
    <property type="protein sequence ID" value="UTY34003.1"/>
    <property type="molecule type" value="Genomic_DNA"/>
</dbReference>
<dbReference type="GO" id="GO:0005737">
    <property type="term" value="C:cytoplasm"/>
    <property type="evidence" value="ECO:0007669"/>
    <property type="project" value="TreeGrafter"/>
</dbReference>
<dbReference type="InterPro" id="IPR041546">
    <property type="entry name" value="ClpA/ClpB_AAA_lid"/>
</dbReference>
<dbReference type="Pfam" id="PF02861">
    <property type="entry name" value="Clp_N"/>
    <property type="match status" value="1"/>
</dbReference>
<dbReference type="AlphaFoldDB" id="A0AAE9MVH0"/>
<dbReference type="InterPro" id="IPR003593">
    <property type="entry name" value="AAA+_ATPase"/>
</dbReference>
<keyword evidence="2" id="KW-0547">Nucleotide-binding</keyword>
<dbReference type="InterPro" id="IPR001270">
    <property type="entry name" value="ClpA/B"/>
</dbReference>
<dbReference type="GO" id="GO:0034605">
    <property type="term" value="P:cellular response to heat"/>
    <property type="evidence" value="ECO:0007669"/>
    <property type="project" value="TreeGrafter"/>
</dbReference>
<evidence type="ECO:0000256" key="2">
    <source>
        <dbReference type="ARBA" id="ARBA00022741"/>
    </source>
</evidence>
<dbReference type="SUPFAM" id="SSF81923">
    <property type="entry name" value="Double Clp-N motif"/>
    <property type="match status" value="1"/>
</dbReference>
<evidence type="ECO:0000256" key="4">
    <source>
        <dbReference type="ARBA" id="ARBA00023186"/>
    </source>
</evidence>
<dbReference type="InterPro" id="IPR003959">
    <property type="entry name" value="ATPase_AAA_core"/>
</dbReference>
<dbReference type="Gene3D" id="3.40.50.300">
    <property type="entry name" value="P-loop containing nucleotide triphosphate hydrolases"/>
    <property type="match status" value="2"/>
</dbReference>
<dbReference type="SMART" id="SM01086">
    <property type="entry name" value="ClpB_D2-small"/>
    <property type="match status" value="1"/>
</dbReference>
<evidence type="ECO:0000313" key="7">
    <source>
        <dbReference type="EMBL" id="UTY34003.1"/>
    </source>
</evidence>
<dbReference type="InterPro" id="IPR019489">
    <property type="entry name" value="Clp_ATPase_C"/>
</dbReference>
<dbReference type="GO" id="GO:0008233">
    <property type="term" value="F:peptidase activity"/>
    <property type="evidence" value="ECO:0007669"/>
    <property type="project" value="UniProtKB-KW"/>
</dbReference>
<dbReference type="GO" id="GO:0005524">
    <property type="term" value="F:ATP binding"/>
    <property type="evidence" value="ECO:0007669"/>
    <property type="project" value="UniProtKB-KW"/>
</dbReference>
<dbReference type="CDD" id="cd00009">
    <property type="entry name" value="AAA"/>
    <property type="match status" value="1"/>
</dbReference>
<gene>
    <name evidence="7" type="primary">clpA</name>
    <name evidence="7" type="ORF">E4N74_08285</name>
</gene>
<evidence type="ECO:0000259" key="6">
    <source>
        <dbReference type="SMART" id="SM01086"/>
    </source>
</evidence>
<feature type="domain" description="AAA+ ATPase" evidence="5">
    <location>
        <begin position="236"/>
        <end position="379"/>
    </location>
</feature>
<accession>A0AAE9MVH0</accession>
<reference evidence="7" key="1">
    <citation type="submission" date="2019-04" db="EMBL/GenBank/DDBJ databases">
        <title>Whole genome sequencing of oral phylogroup 2 treponemes.</title>
        <authorList>
            <person name="Chan Y."/>
            <person name="Zeng H.H."/>
            <person name="Yu X.L."/>
            <person name="Leung W.K."/>
            <person name="Watt R.M."/>
        </authorList>
    </citation>
    <scope>NUCLEOTIDE SEQUENCE</scope>
    <source>
        <strain evidence="7">OMZ 835</strain>
    </source>
</reference>
<dbReference type="NCBIfam" id="TIGR02639">
    <property type="entry name" value="ClpA"/>
    <property type="match status" value="1"/>
</dbReference>
<protein>
    <submittedName>
        <fullName evidence="7">ATP-dependent Clp protease ATP-binding subunit ClpA</fullName>
    </submittedName>
</protein>
<dbReference type="Pfam" id="PF07724">
    <property type="entry name" value="AAA_2"/>
    <property type="match status" value="1"/>
</dbReference>
<dbReference type="PANTHER" id="PTHR11638">
    <property type="entry name" value="ATP-DEPENDENT CLP PROTEASE"/>
    <property type="match status" value="1"/>
</dbReference>
<dbReference type="Gene3D" id="1.10.1780.10">
    <property type="entry name" value="Clp, N-terminal domain"/>
    <property type="match status" value="1"/>
</dbReference>
<dbReference type="PRINTS" id="PR00300">
    <property type="entry name" value="CLPPROTEASEA"/>
</dbReference>
<dbReference type="InterPro" id="IPR013461">
    <property type="entry name" value="ClpA"/>
</dbReference>
<dbReference type="InterPro" id="IPR036628">
    <property type="entry name" value="Clp_N_dom_sf"/>
</dbReference>
<keyword evidence="3 7" id="KW-0067">ATP-binding</keyword>
<keyword evidence="4" id="KW-0143">Chaperone</keyword>
<evidence type="ECO:0000256" key="3">
    <source>
        <dbReference type="ARBA" id="ARBA00022840"/>
    </source>
</evidence>
<dbReference type="GO" id="GO:0016887">
    <property type="term" value="F:ATP hydrolysis activity"/>
    <property type="evidence" value="ECO:0007669"/>
    <property type="project" value="InterPro"/>
</dbReference>
<dbReference type="CDD" id="cd19499">
    <property type="entry name" value="RecA-like_ClpB_Hsp104-like"/>
    <property type="match status" value="1"/>
</dbReference>
<dbReference type="FunFam" id="3.40.50.300:FF:000025">
    <property type="entry name" value="ATP-dependent Clp protease subunit"/>
    <property type="match status" value="1"/>
</dbReference>
<name>A0AAE9MVH0_9SPIR</name>
<dbReference type="PANTHER" id="PTHR11638:SF111">
    <property type="entry name" value="ATP-DEPENDENT CLP PROTEASE ATP-BINDING SUBUNIT CLPA"/>
    <property type="match status" value="1"/>
</dbReference>
<organism evidence="7 8">
    <name type="scientific">Treponema putidum</name>
    <dbReference type="NCBI Taxonomy" id="221027"/>
    <lineage>
        <taxon>Bacteria</taxon>
        <taxon>Pseudomonadati</taxon>
        <taxon>Spirochaetota</taxon>
        <taxon>Spirochaetia</taxon>
        <taxon>Spirochaetales</taxon>
        <taxon>Treponemataceae</taxon>
        <taxon>Treponema</taxon>
    </lineage>
</organism>
<dbReference type="Pfam" id="PF00004">
    <property type="entry name" value="AAA"/>
    <property type="match status" value="1"/>
</dbReference>
<dbReference type="InterPro" id="IPR028299">
    <property type="entry name" value="ClpA/B_CS2"/>
</dbReference>
<proteinExistence type="predicted"/>
<dbReference type="PROSITE" id="PS00871">
    <property type="entry name" value="CLPAB_2"/>
    <property type="match status" value="1"/>
</dbReference>
<sequence length="792" mass="88780">MNFTVSITVRRIFQDAVEDAKKRNHEFVTPEHLLWAIMFNPKALELFTLSGSDLGYIHDNLNTYLKNKIPIRTQNTQAEPIQTVGLQNVFERAILNCNAAEKSVIGINDIIVSLMDEEKNHCSFFMKQSGIDRLRLLQLVSSPDFYDDGRQRSAYENTEKEGQAELFVLEDNADDQVQNTETPNTRTNEKTKTQRGFLERFTVNLTQKAYRGHISPIIGREEEIERTIQILCRKQKNNPIHVGAAGVGKTAITEGLAIRIAKNEVPVFLKNANIYSLSLSDLMAGAKFRGDFEERLKRIVLEASKEKNAILFIDEIHTIVNANSGGGGIEAPDLLKPVLTNGRVRCIGATTFEEYNKHFTKDAALARRFQKIDIEEPSEEETVKILKGLRESYEKFHKVHYSDEVLESAVHLSALHIRDRFLPDKAIDLIDEAGALIKIRADKEKNEDEADEKGLEERALPEVSLSDIDKIIAKTAKIPEQRVSVNETEKLRHFEEILSKKIFGQDTAIEGVTKAVKRSRAGFRSKDKPVANFLFVGPTGVGKTELAKTLAEELGIPLLRFDMSEYQEKHTVSRLIGSPPGYVGFEEGGLLTSAVQKSPNAVLLLDEIEKAHADIYNILLQIMDYATLTDNQGRKAAFNNIILIMTSNAGSSNIGKPLIGFGGERISESAVDEAVEKTFSPEFRNRLDAVIKFGPLTMQVMSLIIKKEVEKIRSQLAEKDISLELEEDVISLLAEKGYSEEFGARNAARLVEDEFVTPLTDMILFGETKKGSSVKCRIGDKLKKPYLVLNVK</sequence>
<evidence type="ECO:0000256" key="1">
    <source>
        <dbReference type="ARBA" id="ARBA00022737"/>
    </source>
</evidence>
<dbReference type="Proteomes" id="UP001058682">
    <property type="component" value="Chromosome"/>
</dbReference>
<dbReference type="SMART" id="SM00382">
    <property type="entry name" value="AAA"/>
    <property type="match status" value="2"/>
</dbReference>
<dbReference type="RefSeq" id="WP_255817198.1">
    <property type="nucleotide sequence ID" value="NZ_CP038803.1"/>
</dbReference>
<dbReference type="InterPro" id="IPR004176">
    <property type="entry name" value="Clp_R_N"/>
</dbReference>
<feature type="domain" description="AAA+ ATPase" evidence="5">
    <location>
        <begin position="529"/>
        <end position="697"/>
    </location>
</feature>
<dbReference type="GO" id="GO:0043335">
    <property type="term" value="P:protein unfolding"/>
    <property type="evidence" value="ECO:0007669"/>
    <property type="project" value="InterPro"/>
</dbReference>
<dbReference type="GO" id="GO:0006508">
    <property type="term" value="P:proteolysis"/>
    <property type="evidence" value="ECO:0007669"/>
    <property type="project" value="UniProtKB-KW"/>
</dbReference>
<evidence type="ECO:0000313" key="8">
    <source>
        <dbReference type="Proteomes" id="UP001058682"/>
    </source>
</evidence>
<dbReference type="SUPFAM" id="SSF52540">
    <property type="entry name" value="P-loop containing nucleoside triphosphate hydrolases"/>
    <property type="match status" value="2"/>
</dbReference>
<keyword evidence="7" id="KW-0378">Hydrolase</keyword>
<dbReference type="InterPro" id="IPR050130">
    <property type="entry name" value="ClpA_ClpB"/>
</dbReference>
<keyword evidence="7" id="KW-0645">Protease</keyword>
<dbReference type="Pfam" id="PF17871">
    <property type="entry name" value="AAA_lid_9"/>
    <property type="match status" value="1"/>
</dbReference>
<dbReference type="InterPro" id="IPR027417">
    <property type="entry name" value="P-loop_NTPase"/>
</dbReference>
<dbReference type="Gene3D" id="1.10.8.60">
    <property type="match status" value="2"/>
</dbReference>
<evidence type="ECO:0000259" key="5">
    <source>
        <dbReference type="SMART" id="SM00382"/>
    </source>
</evidence>
<dbReference type="Pfam" id="PF10431">
    <property type="entry name" value="ClpB_D2-small"/>
    <property type="match status" value="1"/>
</dbReference>
<feature type="domain" description="Clp ATPase C-terminal" evidence="6">
    <location>
        <begin position="696"/>
        <end position="784"/>
    </location>
</feature>